<name>A0A8H7SFC4_9FUNG</name>
<sequence length="137" mass="14967">MPFRCKCGRTFEKTDTFASHTSACAPFHQRRMSESNAVLQQQNQQHQQQQKKQPPFINTNSLGFISTGILSPTQQSPSSSSQASSPSSTNAIGNSANIEMSSSIPSYFMPTGLTLQHAFEGARRRSMSYGSTNASLK</sequence>
<organism evidence="2 3">
    <name type="scientific">Circinella minor</name>
    <dbReference type="NCBI Taxonomy" id="1195481"/>
    <lineage>
        <taxon>Eukaryota</taxon>
        <taxon>Fungi</taxon>
        <taxon>Fungi incertae sedis</taxon>
        <taxon>Mucoromycota</taxon>
        <taxon>Mucoromycotina</taxon>
        <taxon>Mucoromycetes</taxon>
        <taxon>Mucorales</taxon>
        <taxon>Lichtheimiaceae</taxon>
        <taxon>Circinella</taxon>
    </lineage>
</organism>
<dbReference type="EMBL" id="JAEPRB010000001">
    <property type="protein sequence ID" value="KAG2228257.1"/>
    <property type="molecule type" value="Genomic_DNA"/>
</dbReference>
<reference evidence="2 3" key="1">
    <citation type="submission" date="2020-12" db="EMBL/GenBank/DDBJ databases">
        <title>Metabolic potential, ecology and presence of endohyphal bacteria is reflected in genomic diversity of Mucoromycotina.</title>
        <authorList>
            <person name="Muszewska A."/>
            <person name="Okrasinska A."/>
            <person name="Steczkiewicz K."/>
            <person name="Drgas O."/>
            <person name="Orlowska M."/>
            <person name="Perlinska-Lenart U."/>
            <person name="Aleksandrzak-Piekarczyk T."/>
            <person name="Szatraj K."/>
            <person name="Zielenkiewicz U."/>
            <person name="Pilsyk S."/>
            <person name="Malc E."/>
            <person name="Mieczkowski P."/>
            <person name="Kruszewska J.S."/>
            <person name="Biernat P."/>
            <person name="Pawlowska J."/>
        </authorList>
    </citation>
    <scope>NUCLEOTIDE SEQUENCE [LARGE SCALE GENOMIC DNA]</scope>
    <source>
        <strain evidence="2 3">CBS 142.35</strain>
    </source>
</reference>
<dbReference type="OrthoDB" id="2418221at2759"/>
<feature type="compositionally biased region" description="Low complexity" evidence="1">
    <location>
        <begin position="71"/>
        <end position="89"/>
    </location>
</feature>
<dbReference type="Proteomes" id="UP000646827">
    <property type="component" value="Unassembled WGS sequence"/>
</dbReference>
<evidence type="ECO:0000313" key="2">
    <source>
        <dbReference type="EMBL" id="KAG2228257.1"/>
    </source>
</evidence>
<accession>A0A8H7SFC4</accession>
<comment type="caution">
    <text evidence="2">The sequence shown here is derived from an EMBL/GenBank/DDBJ whole genome shotgun (WGS) entry which is preliminary data.</text>
</comment>
<evidence type="ECO:0000256" key="1">
    <source>
        <dbReference type="SAM" id="MobiDB-lite"/>
    </source>
</evidence>
<evidence type="ECO:0000313" key="3">
    <source>
        <dbReference type="Proteomes" id="UP000646827"/>
    </source>
</evidence>
<proteinExistence type="predicted"/>
<dbReference type="AlphaFoldDB" id="A0A8H7SFC4"/>
<feature type="compositionally biased region" description="Polar residues" evidence="1">
    <location>
        <begin position="56"/>
        <end position="70"/>
    </location>
</feature>
<feature type="region of interest" description="Disordered" evidence="1">
    <location>
        <begin position="32"/>
        <end position="96"/>
    </location>
</feature>
<keyword evidence="3" id="KW-1185">Reference proteome</keyword>
<gene>
    <name evidence="2" type="ORF">INT45_011049</name>
</gene>
<feature type="compositionally biased region" description="Low complexity" evidence="1">
    <location>
        <begin position="40"/>
        <end position="53"/>
    </location>
</feature>
<protein>
    <submittedName>
        <fullName evidence="2">Uncharacterized protein</fullName>
    </submittedName>
</protein>